<dbReference type="Pfam" id="PF00126">
    <property type="entry name" value="HTH_1"/>
    <property type="match status" value="1"/>
</dbReference>
<dbReference type="PANTHER" id="PTHR30537">
    <property type="entry name" value="HTH-TYPE TRANSCRIPTIONAL REGULATOR"/>
    <property type="match status" value="1"/>
</dbReference>
<dbReference type="GO" id="GO:0006351">
    <property type="term" value="P:DNA-templated transcription"/>
    <property type="evidence" value="ECO:0007669"/>
    <property type="project" value="TreeGrafter"/>
</dbReference>
<dbReference type="CDD" id="cd08422">
    <property type="entry name" value="PBP2_CrgA_like"/>
    <property type="match status" value="1"/>
</dbReference>
<dbReference type="PROSITE" id="PS50931">
    <property type="entry name" value="HTH_LYSR"/>
    <property type="match status" value="1"/>
</dbReference>
<feature type="domain" description="HTH lysR-type" evidence="5">
    <location>
        <begin position="3"/>
        <end position="60"/>
    </location>
</feature>
<protein>
    <submittedName>
        <fullName evidence="6">D-malate degradation protein R</fullName>
    </submittedName>
</protein>
<dbReference type="Gene3D" id="1.10.10.10">
    <property type="entry name" value="Winged helix-like DNA-binding domain superfamily/Winged helix DNA-binding domain"/>
    <property type="match status" value="1"/>
</dbReference>
<keyword evidence="7" id="KW-1185">Reference proteome</keyword>
<keyword evidence="2" id="KW-0805">Transcription regulation</keyword>
<sequence>MIDELRALAIFAKVVEAGSFRSAAKALKLSPSVVSHHLAQLEQRLGAALLYRSTRRLSLSYEGEKLFISAQAMLEAAEKGLNSIAYHATEPAGQLNLTLPAMLTKSPLVEDIAVFAKEFPKVALSINFSDIQQDLIQEGIDLAIRMGDLKDSTLKSKQLFTMPRKLVAAPSLMKKHQSPQRPQDLLNWDWIGLKMRPNTKTLVSKKGKTYTINFEPRIIVDNMDAVCQLAIYGLGLATPPAFFVVEDILQGHLVELLPEWQVESTPVYAVWPPNTPKESLTYRFIAFLETRKNS</sequence>
<dbReference type="FunFam" id="1.10.10.10:FF:000001">
    <property type="entry name" value="LysR family transcriptional regulator"/>
    <property type="match status" value="1"/>
</dbReference>
<dbReference type="InterPro" id="IPR000847">
    <property type="entry name" value="LysR_HTH_N"/>
</dbReference>
<dbReference type="InterPro" id="IPR036390">
    <property type="entry name" value="WH_DNA-bd_sf"/>
</dbReference>
<gene>
    <name evidence="6" type="primary">dmlR_1</name>
    <name evidence="6" type="ORF">BN59_00707</name>
</gene>
<dbReference type="Pfam" id="PF03466">
    <property type="entry name" value="LysR_substrate"/>
    <property type="match status" value="1"/>
</dbReference>
<dbReference type="STRING" id="1034943.BN59_00707"/>
<reference evidence="6 7" key="1">
    <citation type="submission" date="2014-06" db="EMBL/GenBank/DDBJ databases">
        <authorList>
            <person name="Urmite Genomes Urmite Genomes"/>
        </authorList>
    </citation>
    <scope>NUCLEOTIDE SEQUENCE [LARGE SCALE GENOMIC DNA]</scope>
</reference>
<accession>A0A078KXK2</accession>
<evidence type="ECO:0000259" key="5">
    <source>
        <dbReference type="PROSITE" id="PS50931"/>
    </source>
</evidence>
<name>A0A078KXK2_9GAMM</name>
<dbReference type="SUPFAM" id="SSF46785">
    <property type="entry name" value="Winged helix' DNA-binding domain"/>
    <property type="match status" value="1"/>
</dbReference>
<proteinExistence type="inferred from homology"/>
<evidence type="ECO:0000256" key="4">
    <source>
        <dbReference type="ARBA" id="ARBA00023163"/>
    </source>
</evidence>
<dbReference type="SUPFAM" id="SSF53850">
    <property type="entry name" value="Periplasmic binding protein-like II"/>
    <property type="match status" value="1"/>
</dbReference>
<dbReference type="EMBL" id="CCSB01000001">
    <property type="protein sequence ID" value="CDZ76438.1"/>
    <property type="molecule type" value="Genomic_DNA"/>
</dbReference>
<dbReference type="InterPro" id="IPR005119">
    <property type="entry name" value="LysR_subst-bd"/>
</dbReference>
<evidence type="ECO:0000256" key="2">
    <source>
        <dbReference type="ARBA" id="ARBA00023015"/>
    </source>
</evidence>
<dbReference type="InterPro" id="IPR036388">
    <property type="entry name" value="WH-like_DNA-bd_sf"/>
</dbReference>
<evidence type="ECO:0000256" key="1">
    <source>
        <dbReference type="ARBA" id="ARBA00009437"/>
    </source>
</evidence>
<dbReference type="AlphaFoldDB" id="A0A078KXK2"/>
<organism evidence="6 7">
    <name type="scientific">Legionella massiliensis</name>
    <dbReference type="NCBI Taxonomy" id="1034943"/>
    <lineage>
        <taxon>Bacteria</taxon>
        <taxon>Pseudomonadati</taxon>
        <taxon>Pseudomonadota</taxon>
        <taxon>Gammaproteobacteria</taxon>
        <taxon>Legionellales</taxon>
        <taxon>Legionellaceae</taxon>
        <taxon>Legionella</taxon>
    </lineage>
</organism>
<keyword evidence="3" id="KW-0238">DNA-binding</keyword>
<keyword evidence="4" id="KW-0804">Transcription</keyword>
<dbReference type="GO" id="GO:0043565">
    <property type="term" value="F:sequence-specific DNA binding"/>
    <property type="evidence" value="ECO:0007669"/>
    <property type="project" value="TreeGrafter"/>
</dbReference>
<dbReference type="PANTHER" id="PTHR30537:SF30">
    <property type="entry name" value="TRANSCRIPTIONAL REGULATOR-RELATED"/>
    <property type="match status" value="1"/>
</dbReference>
<comment type="similarity">
    <text evidence="1">Belongs to the LysR transcriptional regulatory family.</text>
</comment>
<dbReference type="eggNOG" id="COG0583">
    <property type="taxonomic scope" value="Bacteria"/>
</dbReference>
<dbReference type="InterPro" id="IPR058163">
    <property type="entry name" value="LysR-type_TF_proteobact-type"/>
</dbReference>
<evidence type="ECO:0000256" key="3">
    <source>
        <dbReference type="ARBA" id="ARBA00023125"/>
    </source>
</evidence>
<dbReference type="GO" id="GO:0003700">
    <property type="term" value="F:DNA-binding transcription factor activity"/>
    <property type="evidence" value="ECO:0007669"/>
    <property type="project" value="InterPro"/>
</dbReference>
<dbReference type="OrthoDB" id="9786526at2"/>
<dbReference type="Proteomes" id="UP000044071">
    <property type="component" value="Unassembled WGS sequence"/>
</dbReference>
<evidence type="ECO:0000313" key="6">
    <source>
        <dbReference type="EMBL" id="CDZ76438.1"/>
    </source>
</evidence>
<dbReference type="Gene3D" id="3.40.190.290">
    <property type="match status" value="1"/>
</dbReference>
<evidence type="ECO:0000313" key="7">
    <source>
        <dbReference type="Proteomes" id="UP000044071"/>
    </source>
</evidence>